<dbReference type="OrthoDB" id="1706434at2"/>
<dbReference type="InterPro" id="IPR036551">
    <property type="entry name" value="Flavin_trans-like"/>
</dbReference>
<dbReference type="InterPro" id="IPR003382">
    <property type="entry name" value="Flavoprotein"/>
</dbReference>
<accession>A0A1G5KVS2</accession>
<dbReference type="Gene3D" id="3.40.50.1950">
    <property type="entry name" value="Flavin prenyltransferase-like"/>
    <property type="match status" value="1"/>
</dbReference>
<protein>
    <submittedName>
        <fullName evidence="2">Flavoprotein</fullName>
    </submittedName>
</protein>
<dbReference type="GO" id="GO:0003824">
    <property type="term" value="F:catalytic activity"/>
    <property type="evidence" value="ECO:0007669"/>
    <property type="project" value="InterPro"/>
</dbReference>
<dbReference type="Proteomes" id="UP000198636">
    <property type="component" value="Unassembled WGS sequence"/>
</dbReference>
<reference evidence="2 3" key="1">
    <citation type="submission" date="2016-10" db="EMBL/GenBank/DDBJ databases">
        <authorList>
            <person name="de Groot N.N."/>
        </authorList>
    </citation>
    <scope>NUCLEOTIDE SEQUENCE [LARGE SCALE GENOMIC DNA]</scope>
    <source>
        <strain evidence="2 3">DSM 18978</strain>
    </source>
</reference>
<gene>
    <name evidence="2" type="ORF">SAMN03080606_03815</name>
</gene>
<evidence type="ECO:0000259" key="1">
    <source>
        <dbReference type="Pfam" id="PF02441"/>
    </source>
</evidence>
<organism evidence="2 3">
    <name type="scientific">Alkaliphilus peptidifermentans DSM 18978</name>
    <dbReference type="NCBI Taxonomy" id="1120976"/>
    <lineage>
        <taxon>Bacteria</taxon>
        <taxon>Bacillati</taxon>
        <taxon>Bacillota</taxon>
        <taxon>Clostridia</taxon>
        <taxon>Peptostreptococcales</taxon>
        <taxon>Natronincolaceae</taxon>
        <taxon>Alkaliphilus</taxon>
    </lineage>
</organism>
<proteinExistence type="predicted"/>
<name>A0A1G5KVS2_9FIRM</name>
<feature type="domain" description="Flavoprotein" evidence="1">
    <location>
        <begin position="29"/>
        <end position="141"/>
    </location>
</feature>
<evidence type="ECO:0000313" key="3">
    <source>
        <dbReference type="Proteomes" id="UP000198636"/>
    </source>
</evidence>
<dbReference type="EMBL" id="FMUS01000032">
    <property type="protein sequence ID" value="SCZ04705.1"/>
    <property type="molecule type" value="Genomic_DNA"/>
</dbReference>
<dbReference type="STRING" id="1120976.SAMN03080606_03815"/>
<dbReference type="RefSeq" id="WP_091546848.1">
    <property type="nucleotide sequence ID" value="NZ_FMUS01000032.1"/>
</dbReference>
<sequence length="264" mass="30065">MNRYNHTQRIIEHLITKNINSLQPKGNNHLMVALTGTNIGLDEAMRELTVIRKQGFTMDIVVSNSGEEILDIKEICRQLSPKEVYTENLSLMKEGFMEEIDGVIVPLATQNTAFKLVLGIQDQLIPRLLWQALWQGKPVWMNLEDLTQYKGFPTKQPFMLEKVKENIKQLEKMGIKHLKRPFNIQELLLEIENCTNYNINLVSTTNTLTNKETFTAEYSRQVITEKDILTANTSLGEMIVPKGAIVTPLAKDTAKALGIQINKK</sequence>
<dbReference type="AlphaFoldDB" id="A0A1G5KVS2"/>
<dbReference type="Pfam" id="PF02441">
    <property type="entry name" value="Flavoprotein"/>
    <property type="match status" value="1"/>
</dbReference>
<evidence type="ECO:0000313" key="2">
    <source>
        <dbReference type="EMBL" id="SCZ04705.1"/>
    </source>
</evidence>
<dbReference type="SUPFAM" id="SSF52507">
    <property type="entry name" value="Homo-oligomeric flavin-containing Cys decarboxylases, HFCD"/>
    <property type="match status" value="1"/>
</dbReference>
<keyword evidence="3" id="KW-1185">Reference proteome</keyword>